<reference evidence="1 2" key="1">
    <citation type="journal article" date="2014" name="Genome Biol. Evol.">
        <title>The genome of the myxosporean Thelohanellus kitauei shows adaptations to nutrient acquisition within its fish host.</title>
        <authorList>
            <person name="Yang Y."/>
            <person name="Xiong J."/>
            <person name="Zhou Z."/>
            <person name="Huo F."/>
            <person name="Miao W."/>
            <person name="Ran C."/>
            <person name="Liu Y."/>
            <person name="Zhang J."/>
            <person name="Feng J."/>
            <person name="Wang M."/>
            <person name="Wang M."/>
            <person name="Wang L."/>
            <person name="Yao B."/>
        </authorList>
    </citation>
    <scope>NUCLEOTIDE SEQUENCE [LARGE SCALE GENOMIC DNA]</scope>
    <source>
        <strain evidence="1">Wuqing</strain>
    </source>
</reference>
<accession>A0A0C2N6W2</accession>
<evidence type="ECO:0000313" key="2">
    <source>
        <dbReference type="Proteomes" id="UP000031668"/>
    </source>
</evidence>
<proteinExistence type="predicted"/>
<keyword evidence="2" id="KW-1185">Reference proteome</keyword>
<evidence type="ECO:0000313" key="1">
    <source>
        <dbReference type="EMBL" id="KII72040.1"/>
    </source>
</evidence>
<sequence>MGLTIMIDTFEILKGYSEDSDGRTCMDSDIENFTVCPISVYLNVESGDPIKLCDFDSNIVDKKIHYFRSVDKESVLYYERYGNFQPYSVYFVSRITNDKSDDVKNIYIFDIISTDMKFGMFSKRCEKCLGINGIIRYSGIFKYIRISYRYYMMDIDFKPFRVVVIKNNLVDIDTSVNDGKLTNHQMDPNFLFTDEKYECFTSVTFYGLSLPNVFNEICIHENMKFSNYSNYITSRTLRDSQFVSICFY</sequence>
<dbReference type="EMBL" id="JWZT01001432">
    <property type="protein sequence ID" value="KII72040.1"/>
    <property type="molecule type" value="Genomic_DNA"/>
</dbReference>
<gene>
    <name evidence="1" type="ORF">RF11_05929</name>
</gene>
<protein>
    <submittedName>
        <fullName evidence="1">Uncharacterized protein</fullName>
    </submittedName>
</protein>
<name>A0A0C2N6W2_THEKT</name>
<organism evidence="1 2">
    <name type="scientific">Thelohanellus kitauei</name>
    <name type="common">Myxosporean</name>
    <dbReference type="NCBI Taxonomy" id="669202"/>
    <lineage>
        <taxon>Eukaryota</taxon>
        <taxon>Metazoa</taxon>
        <taxon>Cnidaria</taxon>
        <taxon>Myxozoa</taxon>
        <taxon>Myxosporea</taxon>
        <taxon>Bivalvulida</taxon>
        <taxon>Platysporina</taxon>
        <taxon>Myxobolidae</taxon>
        <taxon>Thelohanellus</taxon>
    </lineage>
</organism>
<dbReference type="AlphaFoldDB" id="A0A0C2N6W2"/>
<comment type="caution">
    <text evidence="1">The sequence shown here is derived from an EMBL/GenBank/DDBJ whole genome shotgun (WGS) entry which is preliminary data.</text>
</comment>
<dbReference type="Proteomes" id="UP000031668">
    <property type="component" value="Unassembled WGS sequence"/>
</dbReference>